<sequence>MSSSLILPGDNLEIEDISQYKTTIGPGIYKFPTREPKFIPTQPGILNHSTQSNKQLIYIESNSKRYIPHKNDLVIGIVVGSIGEFYKVQLQDFSTPVLLNFMSFANATKKNRPNLKNGQVVYGKVTVDSIEIENEIECIDEGCGVLDDSGYVFNVNLNFARELLYDANSIFLKLLANKCQFEIAIGINGKIWLKCGEGVKKEVKESENKEDEDDDMDIDSTNVKDLKYTLAAVEYLKKAQFVKQDELKQVLNVCFKNVEN</sequence>
<dbReference type="OrthoDB" id="340500at2759"/>
<feature type="domain" description="K Homology" evidence="5">
    <location>
        <begin position="150"/>
        <end position="197"/>
    </location>
</feature>
<dbReference type="InterPro" id="IPR012340">
    <property type="entry name" value="NA-bd_OB-fold"/>
</dbReference>
<dbReference type="GO" id="GO:0000176">
    <property type="term" value="C:nuclear exosome (RNase complex)"/>
    <property type="evidence" value="ECO:0007669"/>
    <property type="project" value="TreeGrafter"/>
</dbReference>
<evidence type="ECO:0000256" key="4">
    <source>
        <dbReference type="ARBA" id="ARBA00022884"/>
    </source>
</evidence>
<evidence type="ECO:0008006" key="9">
    <source>
        <dbReference type="Google" id="ProtNLM"/>
    </source>
</evidence>
<reference evidence="7" key="1">
    <citation type="submission" date="2022-12" db="EMBL/GenBank/DDBJ databases">
        <authorList>
            <person name="Brejova B."/>
        </authorList>
    </citation>
    <scope>NUCLEOTIDE SEQUENCE</scope>
</reference>
<dbReference type="GO" id="GO:0000177">
    <property type="term" value="C:cytoplasmic exosome (RNase complex)"/>
    <property type="evidence" value="ECO:0007669"/>
    <property type="project" value="TreeGrafter"/>
</dbReference>
<dbReference type="SUPFAM" id="SSF54791">
    <property type="entry name" value="Eukaryotic type KH-domain (KH-domain type I)"/>
    <property type="match status" value="1"/>
</dbReference>
<dbReference type="SUPFAM" id="SSF50249">
    <property type="entry name" value="Nucleic acid-binding proteins"/>
    <property type="match status" value="1"/>
</dbReference>
<comment type="caution">
    <text evidence="7">The sequence shown here is derived from an EMBL/GenBank/DDBJ whole genome shotgun (WGS) entry which is preliminary data.</text>
</comment>
<dbReference type="Gene3D" id="3.30.1370.10">
    <property type="entry name" value="K Homology domain, type 1"/>
    <property type="match status" value="1"/>
</dbReference>
<dbReference type="PANTHER" id="PTHR21321">
    <property type="entry name" value="PNAS-3 RELATED"/>
    <property type="match status" value="1"/>
</dbReference>
<dbReference type="Pfam" id="PF18311">
    <property type="entry name" value="Rrp40_N"/>
    <property type="match status" value="1"/>
</dbReference>
<dbReference type="EMBL" id="CANTUO010000002">
    <property type="protein sequence ID" value="CAI5757674.1"/>
    <property type="molecule type" value="Genomic_DNA"/>
</dbReference>
<dbReference type="GO" id="GO:0000467">
    <property type="term" value="P:exonucleolytic trimming to generate mature 3'-end of 5.8S rRNA from tricistronic rRNA transcript (SSU-rRNA, 5.8S rRNA, LSU-rRNA)"/>
    <property type="evidence" value="ECO:0007669"/>
    <property type="project" value="TreeGrafter"/>
</dbReference>
<keyword evidence="2" id="KW-0963">Cytoplasm</keyword>
<dbReference type="Proteomes" id="UP001152885">
    <property type="component" value="Unassembled WGS sequence"/>
</dbReference>
<dbReference type="AlphaFoldDB" id="A0A9W4XCX2"/>
<feature type="domain" description="Exosome complex exonuclease Rrp40 N-terminal" evidence="6">
    <location>
        <begin position="22"/>
        <end position="65"/>
    </location>
</feature>
<dbReference type="FunFam" id="2.40.50.140:FF:000127">
    <property type="entry name" value="Exosome complex component RRP40"/>
    <property type="match status" value="1"/>
</dbReference>
<dbReference type="GO" id="GO:0071051">
    <property type="term" value="P:poly(A)-dependent snoRNA 3'-end processing"/>
    <property type="evidence" value="ECO:0007669"/>
    <property type="project" value="TreeGrafter"/>
</dbReference>
<dbReference type="Pfam" id="PF21262">
    <property type="entry name" value="RRP40_S1"/>
    <property type="match status" value="1"/>
</dbReference>
<dbReference type="InterPro" id="IPR041054">
    <property type="entry name" value="Rrp40_N_euk"/>
</dbReference>
<dbReference type="Pfam" id="PF15985">
    <property type="entry name" value="KH_6"/>
    <property type="match status" value="1"/>
</dbReference>
<dbReference type="Gene3D" id="2.40.50.100">
    <property type="match status" value="1"/>
</dbReference>
<dbReference type="GO" id="GO:0034475">
    <property type="term" value="P:U4 snRNA 3'-end processing"/>
    <property type="evidence" value="ECO:0007669"/>
    <property type="project" value="TreeGrafter"/>
</dbReference>
<accession>A0A9W4XCX2</accession>
<keyword evidence="4" id="KW-0694">RNA-binding</keyword>
<evidence type="ECO:0000313" key="8">
    <source>
        <dbReference type="Proteomes" id="UP001152885"/>
    </source>
</evidence>
<organism evidence="7 8">
    <name type="scientific">Candida verbasci</name>
    <dbReference type="NCBI Taxonomy" id="1227364"/>
    <lineage>
        <taxon>Eukaryota</taxon>
        <taxon>Fungi</taxon>
        <taxon>Dikarya</taxon>
        <taxon>Ascomycota</taxon>
        <taxon>Saccharomycotina</taxon>
        <taxon>Pichiomycetes</taxon>
        <taxon>Debaryomycetaceae</taxon>
        <taxon>Candida/Lodderomyces clade</taxon>
        <taxon>Candida</taxon>
    </lineage>
</organism>
<evidence type="ECO:0000259" key="5">
    <source>
        <dbReference type="Pfam" id="PF15985"/>
    </source>
</evidence>
<evidence type="ECO:0000256" key="1">
    <source>
        <dbReference type="ARBA" id="ARBA00004123"/>
    </source>
</evidence>
<evidence type="ECO:0000256" key="3">
    <source>
        <dbReference type="ARBA" id="ARBA00022835"/>
    </source>
</evidence>
<dbReference type="GO" id="GO:0071035">
    <property type="term" value="P:nuclear polyadenylation-dependent rRNA catabolic process"/>
    <property type="evidence" value="ECO:0007669"/>
    <property type="project" value="TreeGrafter"/>
</dbReference>
<keyword evidence="3" id="KW-0271">Exosome</keyword>
<gene>
    <name evidence="7" type="ORF">CANVERA_P2187</name>
</gene>
<dbReference type="GO" id="GO:0071034">
    <property type="term" value="P:CUT catabolic process"/>
    <property type="evidence" value="ECO:0007669"/>
    <property type="project" value="TreeGrafter"/>
</dbReference>
<dbReference type="Gene3D" id="2.40.50.140">
    <property type="entry name" value="Nucleic acid-binding proteins"/>
    <property type="match status" value="1"/>
</dbReference>
<proteinExistence type="predicted"/>
<dbReference type="GO" id="GO:0003723">
    <property type="term" value="F:RNA binding"/>
    <property type="evidence" value="ECO:0007669"/>
    <property type="project" value="UniProtKB-KW"/>
</dbReference>
<evidence type="ECO:0000256" key="2">
    <source>
        <dbReference type="ARBA" id="ARBA00022490"/>
    </source>
</evidence>
<dbReference type="GO" id="GO:0071038">
    <property type="term" value="P:TRAMP-dependent tRNA surveillance pathway"/>
    <property type="evidence" value="ECO:0007669"/>
    <property type="project" value="TreeGrafter"/>
</dbReference>
<name>A0A9W4XCX2_9ASCO</name>
<dbReference type="InterPro" id="IPR026699">
    <property type="entry name" value="Exosome_RNA_bind1/RRP40/RRP4"/>
</dbReference>
<evidence type="ECO:0000259" key="6">
    <source>
        <dbReference type="Pfam" id="PF18311"/>
    </source>
</evidence>
<evidence type="ECO:0000313" key="7">
    <source>
        <dbReference type="EMBL" id="CAI5757674.1"/>
    </source>
</evidence>
<keyword evidence="8" id="KW-1185">Reference proteome</keyword>
<dbReference type="InterPro" id="IPR004088">
    <property type="entry name" value="KH_dom_type_1"/>
</dbReference>
<dbReference type="InterPro" id="IPR036612">
    <property type="entry name" value="KH_dom_type_1_sf"/>
</dbReference>
<comment type="subcellular location">
    <subcellularLocation>
        <location evidence="1">Nucleus</location>
    </subcellularLocation>
</comment>
<protein>
    <recommendedName>
        <fullName evidence="9">Ribosomal RNA-processing protein 40</fullName>
    </recommendedName>
</protein>
<dbReference type="PANTHER" id="PTHR21321:SF1">
    <property type="entry name" value="EXOSOME COMPLEX COMPONENT RRP40"/>
    <property type="match status" value="1"/>
</dbReference>